<dbReference type="AlphaFoldDB" id="A0A5B7K1M1"/>
<evidence type="ECO:0000313" key="3">
    <source>
        <dbReference type="Proteomes" id="UP000324222"/>
    </source>
</evidence>
<proteinExistence type="predicted"/>
<feature type="compositionally biased region" description="Basic residues" evidence="1">
    <location>
        <begin position="35"/>
        <end position="52"/>
    </location>
</feature>
<sequence length="75" mass="8508">MQEKEQGTAHHGSAREGTTGQKMVQQDSTASHSLPRQRKRRHAGRNTTRQHSKAQLTMTVQEKARQGRKWCDKAA</sequence>
<gene>
    <name evidence="2" type="ORF">E2C01_093887</name>
</gene>
<feature type="compositionally biased region" description="Polar residues" evidence="1">
    <location>
        <begin position="16"/>
        <end position="34"/>
    </location>
</feature>
<comment type="caution">
    <text evidence="2">The sequence shown here is derived from an EMBL/GenBank/DDBJ whole genome shotgun (WGS) entry which is preliminary data.</text>
</comment>
<dbReference type="EMBL" id="VSRR010114405">
    <property type="protein sequence ID" value="MPC98514.1"/>
    <property type="molecule type" value="Genomic_DNA"/>
</dbReference>
<name>A0A5B7K1M1_PORTR</name>
<accession>A0A5B7K1M1</accession>
<reference evidence="2 3" key="1">
    <citation type="submission" date="2019-05" db="EMBL/GenBank/DDBJ databases">
        <title>Another draft genome of Portunus trituberculatus and its Hox gene families provides insights of decapod evolution.</title>
        <authorList>
            <person name="Jeong J.-H."/>
            <person name="Song I."/>
            <person name="Kim S."/>
            <person name="Choi T."/>
            <person name="Kim D."/>
            <person name="Ryu S."/>
            <person name="Kim W."/>
        </authorList>
    </citation>
    <scope>NUCLEOTIDE SEQUENCE [LARGE SCALE GENOMIC DNA]</scope>
    <source>
        <tissue evidence="2">Muscle</tissue>
    </source>
</reference>
<keyword evidence="3" id="KW-1185">Reference proteome</keyword>
<evidence type="ECO:0000313" key="2">
    <source>
        <dbReference type="EMBL" id="MPC98514.1"/>
    </source>
</evidence>
<dbReference type="Proteomes" id="UP000324222">
    <property type="component" value="Unassembled WGS sequence"/>
</dbReference>
<feature type="compositionally biased region" description="Basic and acidic residues" evidence="1">
    <location>
        <begin position="62"/>
        <end position="75"/>
    </location>
</feature>
<feature type="region of interest" description="Disordered" evidence="1">
    <location>
        <begin position="1"/>
        <end position="75"/>
    </location>
</feature>
<organism evidence="2 3">
    <name type="scientific">Portunus trituberculatus</name>
    <name type="common">Swimming crab</name>
    <name type="synonym">Neptunus trituberculatus</name>
    <dbReference type="NCBI Taxonomy" id="210409"/>
    <lineage>
        <taxon>Eukaryota</taxon>
        <taxon>Metazoa</taxon>
        <taxon>Ecdysozoa</taxon>
        <taxon>Arthropoda</taxon>
        <taxon>Crustacea</taxon>
        <taxon>Multicrustacea</taxon>
        <taxon>Malacostraca</taxon>
        <taxon>Eumalacostraca</taxon>
        <taxon>Eucarida</taxon>
        <taxon>Decapoda</taxon>
        <taxon>Pleocyemata</taxon>
        <taxon>Brachyura</taxon>
        <taxon>Eubrachyura</taxon>
        <taxon>Portunoidea</taxon>
        <taxon>Portunidae</taxon>
        <taxon>Portuninae</taxon>
        <taxon>Portunus</taxon>
    </lineage>
</organism>
<evidence type="ECO:0000256" key="1">
    <source>
        <dbReference type="SAM" id="MobiDB-lite"/>
    </source>
</evidence>
<protein>
    <submittedName>
        <fullName evidence="2">Uncharacterized protein</fullName>
    </submittedName>
</protein>